<feature type="transmembrane region" description="Helical" evidence="5">
    <location>
        <begin position="107"/>
        <end position="125"/>
    </location>
</feature>
<dbReference type="GO" id="GO:0016020">
    <property type="term" value="C:membrane"/>
    <property type="evidence" value="ECO:0007669"/>
    <property type="project" value="UniProtKB-SubCell"/>
</dbReference>
<evidence type="ECO:0000313" key="7">
    <source>
        <dbReference type="EMBL" id="KKS42577.1"/>
    </source>
</evidence>
<feature type="domain" description="Cation efflux protein transmembrane" evidence="6">
    <location>
        <begin position="5"/>
        <end position="119"/>
    </location>
</feature>
<dbReference type="Pfam" id="PF01545">
    <property type="entry name" value="Cation_efflux"/>
    <property type="match status" value="1"/>
</dbReference>
<protein>
    <submittedName>
        <fullName evidence="7">Cobalt-zinc-cadmium resistance protein</fullName>
    </submittedName>
</protein>
<dbReference type="AlphaFoldDB" id="A0A0G0Z189"/>
<evidence type="ECO:0000256" key="5">
    <source>
        <dbReference type="SAM" id="Phobius"/>
    </source>
</evidence>
<evidence type="ECO:0000313" key="8">
    <source>
        <dbReference type="Proteomes" id="UP000034875"/>
    </source>
</evidence>
<keyword evidence="4 5" id="KW-0472">Membrane</keyword>
<accession>A0A0G0Z189</accession>
<sequence length="133" mass="14723">MNKSARSFGAALHAALLAVAAWLIVQEGLEKLAHPKEIVSGYLIVAAVLGGYLNWRQHRILHMIPQKDNDTFWWMDIHILSDLSGNVAVIFASVAIFFTGYLPADPLASFAIAGLMFLALPVFIVRKVRQRLP</sequence>
<evidence type="ECO:0000256" key="1">
    <source>
        <dbReference type="ARBA" id="ARBA00004141"/>
    </source>
</evidence>
<evidence type="ECO:0000259" key="6">
    <source>
        <dbReference type="Pfam" id="PF01545"/>
    </source>
</evidence>
<evidence type="ECO:0000256" key="4">
    <source>
        <dbReference type="ARBA" id="ARBA00023136"/>
    </source>
</evidence>
<dbReference type="InterPro" id="IPR027469">
    <property type="entry name" value="Cation_efflux_TMD_sf"/>
</dbReference>
<keyword evidence="2 5" id="KW-0812">Transmembrane</keyword>
<dbReference type="Proteomes" id="UP000034875">
    <property type="component" value="Unassembled WGS sequence"/>
</dbReference>
<organism evidence="7 8">
    <name type="scientific">candidate division CPR1 bacterium GW2011_GWA2_42_17</name>
    <dbReference type="NCBI Taxonomy" id="1618341"/>
    <lineage>
        <taxon>Bacteria</taxon>
        <taxon>candidate division CPR1</taxon>
    </lineage>
</organism>
<dbReference type="GO" id="GO:0008324">
    <property type="term" value="F:monoatomic cation transmembrane transporter activity"/>
    <property type="evidence" value="ECO:0007669"/>
    <property type="project" value="InterPro"/>
</dbReference>
<name>A0A0G0Z189_9BACT</name>
<proteinExistence type="predicted"/>
<dbReference type="Gene3D" id="1.20.1510.10">
    <property type="entry name" value="Cation efflux protein transmembrane domain"/>
    <property type="match status" value="1"/>
</dbReference>
<comment type="caution">
    <text evidence="7">The sequence shown here is derived from an EMBL/GenBank/DDBJ whole genome shotgun (WGS) entry which is preliminary data.</text>
</comment>
<comment type="subcellular location">
    <subcellularLocation>
        <location evidence="1">Membrane</location>
        <topology evidence="1">Multi-pass membrane protein</topology>
    </subcellularLocation>
</comment>
<dbReference type="EMBL" id="LCCZ01000040">
    <property type="protein sequence ID" value="KKS42577.1"/>
    <property type="molecule type" value="Genomic_DNA"/>
</dbReference>
<dbReference type="InterPro" id="IPR058533">
    <property type="entry name" value="Cation_efflux_TM"/>
</dbReference>
<feature type="transmembrane region" description="Helical" evidence="5">
    <location>
        <begin position="39"/>
        <end position="55"/>
    </location>
</feature>
<evidence type="ECO:0000256" key="2">
    <source>
        <dbReference type="ARBA" id="ARBA00022692"/>
    </source>
</evidence>
<keyword evidence="3 5" id="KW-1133">Transmembrane helix</keyword>
<evidence type="ECO:0000256" key="3">
    <source>
        <dbReference type="ARBA" id="ARBA00022989"/>
    </source>
</evidence>
<dbReference type="SUPFAM" id="SSF161111">
    <property type="entry name" value="Cation efflux protein transmembrane domain-like"/>
    <property type="match status" value="1"/>
</dbReference>
<feature type="transmembrane region" description="Helical" evidence="5">
    <location>
        <begin position="83"/>
        <end position="101"/>
    </location>
</feature>
<reference evidence="7 8" key="1">
    <citation type="journal article" date="2015" name="Nature">
        <title>rRNA introns, odd ribosomes, and small enigmatic genomes across a large radiation of phyla.</title>
        <authorList>
            <person name="Brown C.T."/>
            <person name="Hug L.A."/>
            <person name="Thomas B.C."/>
            <person name="Sharon I."/>
            <person name="Castelle C.J."/>
            <person name="Singh A."/>
            <person name="Wilkins M.J."/>
            <person name="Williams K.H."/>
            <person name="Banfield J.F."/>
        </authorList>
    </citation>
    <scope>NUCLEOTIDE SEQUENCE [LARGE SCALE GENOMIC DNA]</scope>
</reference>
<gene>
    <name evidence="7" type="ORF">UV05_C0040G0001</name>
</gene>